<dbReference type="Proteomes" id="UP000424462">
    <property type="component" value="Chromosome"/>
</dbReference>
<dbReference type="InterPro" id="IPR050834">
    <property type="entry name" value="Glycosyltransf_2"/>
</dbReference>
<dbReference type="Gene3D" id="3.90.550.10">
    <property type="entry name" value="Spore Coat Polysaccharide Biosynthesis Protein SpsA, Chain A"/>
    <property type="match status" value="1"/>
</dbReference>
<feature type="domain" description="Glycosyltransferase 2-like" evidence="1">
    <location>
        <begin position="49"/>
        <end position="180"/>
    </location>
</feature>
<keyword evidence="3" id="KW-1185">Reference proteome</keyword>
<name>A0A6B8WB05_9CORY</name>
<dbReference type="AlphaFoldDB" id="A0A6B8WB05"/>
<dbReference type="KEGG" id="cok:COCCU_12880"/>
<sequence length="732" mass="82520">MTDLTNTVLAYKLLQSGTAIQQERQWLDRLQNRDWKDPKVRRRYESGISVIVASYLSVGTVIETLRSLEEQSLDHSKFEVIVVCNGPDDGTEKAIHDFAEEFPDFNLRVFGSDVSNAGNARNIGISLAKYEYITFIDADDQVEPHFLENSFSLASEDAVVISPIINCSESGRDENNALNTKISERSGTSVPLKEVPWVLGFNACKLISVYQLMKFKYSTKLRSGEDLVFFANLLSTSDLKVVFSEVLSDSAYLRTLSPDSVSRQPESFDFNVKQRVDCIFELRRIAVPEVNLAARQQLENAQLGFVKRYLDGHPEEAEDLENYLGSLGFLDFPWGTVNRGKAHDLVISYCFSPFSDTSAVVAEKAIAERQKYVDVISNDMSKVRRKDQSSSFLSARWIEDRIVINSAPSFAGWASISQFAEEALKRAESLSEEKSYRSLYSRALWVGSHVAAALYKRRNPHVVWTAEFSDPLRFGVDGQKRPGGLVHNNVSKSLFDVVEAHHYEVGEVETLFDLVEISTFILADEVIFTNQNQMDYMLSHYEPSFRHMVQEKSVVRPHPTPTKSSYFAVESNYNLSNSVVNIGYFGSFYTNRGLGDLFTALINCRAEERSQVMLHIFCNSVEEAKKKVDQWNLNDVVKINPYLPYMEFLNATTKFDVLLVNDISRNAGLSINPFLPSKLSDYRGSGARIWGLIDDGSPLSQQELDYSSAVGDSLGALKIISSVVEEHMDRPH</sequence>
<dbReference type="GO" id="GO:0016757">
    <property type="term" value="F:glycosyltransferase activity"/>
    <property type="evidence" value="ECO:0007669"/>
    <property type="project" value="UniProtKB-KW"/>
</dbReference>
<dbReference type="InterPro" id="IPR029044">
    <property type="entry name" value="Nucleotide-diphossugar_trans"/>
</dbReference>
<protein>
    <submittedName>
        <fullName evidence="2">Glycosyltransferase EpsH</fullName>
        <ecNumber evidence="2">2.4.-.-</ecNumber>
    </submittedName>
</protein>
<gene>
    <name evidence="2" type="primary">epsH</name>
    <name evidence="2" type="ORF">COCCU_12880</name>
</gene>
<accession>A0A6B8WB05</accession>
<proteinExistence type="predicted"/>
<dbReference type="PANTHER" id="PTHR43685:SF2">
    <property type="entry name" value="GLYCOSYLTRANSFERASE 2-LIKE DOMAIN-CONTAINING PROTEIN"/>
    <property type="match status" value="1"/>
</dbReference>
<dbReference type="RefSeq" id="WP_156232046.1">
    <property type="nucleotide sequence ID" value="NZ_CP046455.1"/>
</dbReference>
<dbReference type="CDD" id="cd00761">
    <property type="entry name" value="Glyco_tranf_GTA_type"/>
    <property type="match status" value="1"/>
</dbReference>
<evidence type="ECO:0000313" key="3">
    <source>
        <dbReference type="Proteomes" id="UP000424462"/>
    </source>
</evidence>
<dbReference type="Pfam" id="PF00535">
    <property type="entry name" value="Glycos_transf_2"/>
    <property type="match status" value="1"/>
</dbReference>
<keyword evidence="2" id="KW-0808">Transferase</keyword>
<evidence type="ECO:0000259" key="1">
    <source>
        <dbReference type="Pfam" id="PF00535"/>
    </source>
</evidence>
<dbReference type="PANTHER" id="PTHR43685">
    <property type="entry name" value="GLYCOSYLTRANSFERASE"/>
    <property type="match status" value="1"/>
</dbReference>
<dbReference type="EMBL" id="CP046455">
    <property type="protein sequence ID" value="QGU08475.1"/>
    <property type="molecule type" value="Genomic_DNA"/>
</dbReference>
<dbReference type="SUPFAM" id="SSF53756">
    <property type="entry name" value="UDP-Glycosyltransferase/glycogen phosphorylase"/>
    <property type="match status" value="1"/>
</dbReference>
<organism evidence="2 3">
    <name type="scientific">Corynebacterium occultum</name>
    <dbReference type="NCBI Taxonomy" id="2675219"/>
    <lineage>
        <taxon>Bacteria</taxon>
        <taxon>Bacillati</taxon>
        <taxon>Actinomycetota</taxon>
        <taxon>Actinomycetes</taxon>
        <taxon>Mycobacteriales</taxon>
        <taxon>Corynebacteriaceae</taxon>
        <taxon>Corynebacterium</taxon>
    </lineage>
</organism>
<evidence type="ECO:0000313" key="2">
    <source>
        <dbReference type="EMBL" id="QGU08475.1"/>
    </source>
</evidence>
<dbReference type="EC" id="2.4.-.-" evidence="2"/>
<dbReference type="InterPro" id="IPR001173">
    <property type="entry name" value="Glyco_trans_2-like"/>
</dbReference>
<keyword evidence="2" id="KW-0328">Glycosyltransferase</keyword>
<dbReference type="SUPFAM" id="SSF53448">
    <property type="entry name" value="Nucleotide-diphospho-sugar transferases"/>
    <property type="match status" value="1"/>
</dbReference>
<reference evidence="2 3" key="1">
    <citation type="submission" date="2019-11" db="EMBL/GenBank/DDBJ databases">
        <title>Complete genome sequence of Corynebacterium kalinowskii 1959, a novel Corynebacterium species isolated from soil of a small paddock in Vilsendorf, Germany.</title>
        <authorList>
            <person name="Schaffert L."/>
            <person name="Ruwe M."/>
            <person name="Milse J."/>
            <person name="Hanuschka K."/>
            <person name="Ortseifen V."/>
            <person name="Droste J."/>
            <person name="Brandt D."/>
            <person name="Schlueter L."/>
            <person name="Kutter Y."/>
            <person name="Vinke S."/>
            <person name="Viehoefer P."/>
            <person name="Jacob L."/>
            <person name="Luebke N.-C."/>
            <person name="Schulte-Berndt E."/>
            <person name="Hain C."/>
            <person name="Linder M."/>
            <person name="Schmidt P."/>
            <person name="Wollenschlaeger L."/>
            <person name="Luttermann T."/>
            <person name="Thieme E."/>
            <person name="Hassa J."/>
            <person name="Haak M."/>
            <person name="Wittchen M."/>
            <person name="Mentz A."/>
            <person name="Persicke M."/>
            <person name="Busche T."/>
            <person name="Ruckert C."/>
        </authorList>
    </citation>
    <scope>NUCLEOTIDE SEQUENCE [LARGE SCALE GENOMIC DNA]</scope>
    <source>
        <strain evidence="2 3">2039</strain>
    </source>
</reference>